<feature type="transmembrane region" description="Helical" evidence="6">
    <location>
        <begin position="290"/>
        <end position="323"/>
    </location>
</feature>
<dbReference type="RefSeq" id="WP_174653997.1">
    <property type="nucleotide sequence ID" value="NZ_JAKRVX010000006.1"/>
</dbReference>
<organism evidence="7 8">
    <name type="scientific">Natronocalculus amylovorans</name>
    <dbReference type="NCBI Taxonomy" id="2917812"/>
    <lineage>
        <taxon>Archaea</taxon>
        <taxon>Methanobacteriati</taxon>
        <taxon>Methanobacteriota</taxon>
        <taxon>Stenosarchaea group</taxon>
        <taxon>Halobacteria</taxon>
        <taxon>Halobacteriales</taxon>
        <taxon>Haloferacaceae</taxon>
        <taxon>Natronocalculus</taxon>
    </lineage>
</organism>
<keyword evidence="4 6" id="KW-1133">Transmembrane helix</keyword>
<feature type="transmembrane region" description="Helical" evidence="6">
    <location>
        <begin position="134"/>
        <end position="156"/>
    </location>
</feature>
<dbReference type="Pfam" id="PF01594">
    <property type="entry name" value="AI-2E_transport"/>
    <property type="match status" value="1"/>
</dbReference>
<name>A0AAE3K9E1_9EURY</name>
<reference evidence="7" key="1">
    <citation type="journal article" date="2022" name="Syst. Appl. Microbiol.">
        <title>Natronocalculus amylovorans gen. nov., sp. nov., and Natranaeroarchaeum aerophilus sp. nov., dominant culturable amylolytic natronoarchaea from hypersaline soda lakes in southwestern Siberia.</title>
        <authorList>
            <person name="Sorokin D.Y."/>
            <person name="Elcheninov A.G."/>
            <person name="Khizhniak T.V."/>
            <person name="Koenen M."/>
            <person name="Bale N.J."/>
            <person name="Damste J.S.S."/>
            <person name="Kublanov I.V."/>
        </authorList>
    </citation>
    <scope>NUCLEOTIDE SEQUENCE</scope>
    <source>
        <strain evidence="7">AArc-St2</strain>
    </source>
</reference>
<protein>
    <submittedName>
        <fullName evidence="7">AI-2E family transporter</fullName>
    </submittedName>
</protein>
<reference evidence="7" key="2">
    <citation type="submission" date="2022-02" db="EMBL/GenBank/DDBJ databases">
        <authorList>
            <person name="Elcheninov A.G."/>
            <person name="Sorokin D.Y."/>
            <person name="Kublanov I.V."/>
        </authorList>
    </citation>
    <scope>NUCLEOTIDE SEQUENCE</scope>
    <source>
        <strain evidence="7">AArc-St2</strain>
    </source>
</reference>
<evidence type="ECO:0000256" key="5">
    <source>
        <dbReference type="ARBA" id="ARBA00023136"/>
    </source>
</evidence>
<evidence type="ECO:0000256" key="1">
    <source>
        <dbReference type="ARBA" id="ARBA00004141"/>
    </source>
</evidence>
<dbReference type="PANTHER" id="PTHR21716:SF4">
    <property type="entry name" value="TRANSMEMBRANE PROTEIN 245"/>
    <property type="match status" value="1"/>
</dbReference>
<dbReference type="GO" id="GO:0016020">
    <property type="term" value="C:membrane"/>
    <property type="evidence" value="ECO:0007669"/>
    <property type="project" value="UniProtKB-SubCell"/>
</dbReference>
<evidence type="ECO:0000313" key="8">
    <source>
        <dbReference type="Proteomes" id="UP001203207"/>
    </source>
</evidence>
<evidence type="ECO:0000313" key="7">
    <source>
        <dbReference type="EMBL" id="MCL9817976.1"/>
    </source>
</evidence>
<comment type="caution">
    <text evidence="7">The sequence shown here is derived from an EMBL/GenBank/DDBJ whole genome shotgun (WGS) entry which is preliminary data.</text>
</comment>
<evidence type="ECO:0000256" key="2">
    <source>
        <dbReference type="ARBA" id="ARBA00009773"/>
    </source>
</evidence>
<keyword evidence="3 6" id="KW-0812">Transmembrane</keyword>
<comment type="similarity">
    <text evidence="2">Belongs to the autoinducer-2 exporter (AI-2E) (TC 2.A.86) family.</text>
</comment>
<dbReference type="InterPro" id="IPR002549">
    <property type="entry name" value="AI-2E-like"/>
</dbReference>
<evidence type="ECO:0000256" key="3">
    <source>
        <dbReference type="ARBA" id="ARBA00022692"/>
    </source>
</evidence>
<feature type="transmembrane region" description="Helical" evidence="6">
    <location>
        <begin position="191"/>
        <end position="212"/>
    </location>
</feature>
<feature type="transmembrane region" description="Helical" evidence="6">
    <location>
        <begin position="6"/>
        <end position="39"/>
    </location>
</feature>
<comment type="subcellular location">
    <subcellularLocation>
        <location evidence="1">Membrane</location>
        <topology evidence="1">Multi-pass membrane protein</topology>
    </subcellularLocation>
</comment>
<gene>
    <name evidence="7" type="ORF">AArcSt2_13625</name>
</gene>
<dbReference type="EMBL" id="JAKRVX010000006">
    <property type="protein sequence ID" value="MCL9817976.1"/>
    <property type="molecule type" value="Genomic_DNA"/>
</dbReference>
<evidence type="ECO:0000256" key="6">
    <source>
        <dbReference type="SAM" id="Phobius"/>
    </source>
</evidence>
<dbReference type="PANTHER" id="PTHR21716">
    <property type="entry name" value="TRANSMEMBRANE PROTEIN"/>
    <property type="match status" value="1"/>
</dbReference>
<keyword evidence="8" id="KW-1185">Reference proteome</keyword>
<feature type="transmembrane region" description="Helical" evidence="6">
    <location>
        <begin position="247"/>
        <end position="270"/>
    </location>
</feature>
<keyword evidence="5 6" id="KW-0472">Membrane</keyword>
<proteinExistence type="inferred from homology"/>
<feature type="transmembrane region" description="Helical" evidence="6">
    <location>
        <begin position="218"/>
        <end position="240"/>
    </location>
</feature>
<evidence type="ECO:0000256" key="4">
    <source>
        <dbReference type="ARBA" id="ARBA00022989"/>
    </source>
</evidence>
<feature type="transmembrane region" description="Helical" evidence="6">
    <location>
        <begin position="51"/>
        <end position="75"/>
    </location>
</feature>
<dbReference type="AlphaFoldDB" id="A0AAE3K9E1"/>
<dbReference type="Proteomes" id="UP001203207">
    <property type="component" value="Unassembled WGS sequence"/>
</dbReference>
<sequence>MNRSQTFLLICIALSAIASLYVISPFLEYVLGAVILAYILYPLHQRLVPYLGVILSPIALIGASSVAVFLPVLYISTVFYQDVIELTQGETALDITEVEAAILDSTGYEVDLEIQLTTLGESVFDVLFGSVSNIVTVGLQMSLGFALVLFLVYYTLKDGDRFVEWIHDVTPLPDPVTDRLFAKIDQMVRGVVIGHIAVAIIQGIVAGIGMWVVGIPNVVFWTFVMIILALLPLIGAFLIWGPAAVYLFLIGDAVGATALAIYGVAIVSMIDNYARPILIDQQVRLNPAIILVGVFGGVYTIGFTGLFVGPVILGVLAATLTTFNDEFDLL</sequence>
<accession>A0AAE3K9E1</accession>